<feature type="compositionally biased region" description="Low complexity" evidence="1">
    <location>
        <begin position="78"/>
        <end position="97"/>
    </location>
</feature>
<proteinExistence type="predicted"/>
<evidence type="ECO:0000256" key="1">
    <source>
        <dbReference type="SAM" id="MobiDB-lite"/>
    </source>
</evidence>
<dbReference type="KEGG" id="ffu:CLAFUR5_02389"/>
<reference evidence="2" key="2">
    <citation type="journal article" date="2022" name="Microb. Genom.">
        <title>A chromosome-scale genome assembly of the tomato pathogen Cladosporium fulvum reveals a compartmentalized genome architecture and the presence of a dispensable chromosome.</title>
        <authorList>
            <person name="Zaccaron A.Z."/>
            <person name="Chen L.H."/>
            <person name="Samaras A."/>
            <person name="Stergiopoulos I."/>
        </authorList>
    </citation>
    <scope>NUCLEOTIDE SEQUENCE</scope>
    <source>
        <strain evidence="2">Race5_Kim</strain>
    </source>
</reference>
<accession>A0A9Q8LAV1</accession>
<reference evidence="2" key="1">
    <citation type="submission" date="2021-12" db="EMBL/GenBank/DDBJ databases">
        <authorList>
            <person name="Zaccaron A."/>
            <person name="Stergiopoulos I."/>
        </authorList>
    </citation>
    <scope>NUCLEOTIDE SEQUENCE</scope>
    <source>
        <strain evidence="2">Race5_Kim</strain>
    </source>
</reference>
<feature type="region of interest" description="Disordered" evidence="1">
    <location>
        <begin position="76"/>
        <end position="99"/>
    </location>
</feature>
<dbReference type="RefSeq" id="XP_047758327.1">
    <property type="nucleotide sequence ID" value="XM_047901537.1"/>
</dbReference>
<gene>
    <name evidence="2" type="ORF">CLAFUR5_02389</name>
</gene>
<organism evidence="2 3">
    <name type="scientific">Passalora fulva</name>
    <name type="common">Tomato leaf mold</name>
    <name type="synonym">Cladosporium fulvum</name>
    <dbReference type="NCBI Taxonomy" id="5499"/>
    <lineage>
        <taxon>Eukaryota</taxon>
        <taxon>Fungi</taxon>
        <taxon>Dikarya</taxon>
        <taxon>Ascomycota</taxon>
        <taxon>Pezizomycotina</taxon>
        <taxon>Dothideomycetes</taxon>
        <taxon>Dothideomycetidae</taxon>
        <taxon>Mycosphaerellales</taxon>
        <taxon>Mycosphaerellaceae</taxon>
        <taxon>Fulvia</taxon>
    </lineage>
</organism>
<sequence length="465" mass="52479">MSSPVDSVLQETQPSVAHVPINGFNLHELQALADEQPFTEPYKPPGGFPEPEWAPDCMTDGGSFFDHLQKEYDRACHPTSPVEASAASPSASVSDPSTQHDASVEAIVEVYKHFEGLTLSTEPVDRYKSKLDWFMVEVFMAIGFACDVICDSNRTLLDSLKQREQGFLVAVVLFREGDRRNEYLCGDERDQWRIPRFRDLFTMSELNAAFTAREPVVLKVILKISNTPLLAWTQRDPRSSKSTLFIYGTKQKGCHEPRQEVARVNDNKVIESDLTTGELYVWQGTSPRKAVLDENIGKVYPPLPPGVTPQDGPRHPFLTYNTFTFPANPGPNPNHLQISLMVRLVSHLHSTSFAGIELPAHMCIHDSRTGRGVAKLRSAIKKALNDSIFDLDAGKEASDHRRVHWLFDHGASKRWDIEFWVIPQPESGSVVGQYFYRWEGGNVTQWFRRDGRGQRIHVEAHFVPV</sequence>
<dbReference type="GeneID" id="71982267"/>
<name>A0A9Q8LAV1_PASFU</name>
<keyword evidence="3" id="KW-1185">Reference proteome</keyword>
<dbReference type="EMBL" id="CP090164">
    <property type="protein sequence ID" value="UJO13961.1"/>
    <property type="molecule type" value="Genomic_DNA"/>
</dbReference>
<dbReference type="Proteomes" id="UP000756132">
    <property type="component" value="Chromosome 2"/>
</dbReference>
<dbReference type="AlphaFoldDB" id="A0A9Q8LAV1"/>
<evidence type="ECO:0000313" key="2">
    <source>
        <dbReference type="EMBL" id="UJO13961.1"/>
    </source>
</evidence>
<evidence type="ECO:0000313" key="3">
    <source>
        <dbReference type="Proteomes" id="UP000756132"/>
    </source>
</evidence>
<protein>
    <submittedName>
        <fullName evidence="2">Uncharacterized protein</fullName>
    </submittedName>
</protein>